<keyword evidence="2" id="KW-1185">Reference proteome</keyword>
<dbReference type="OrthoDB" id="1747956at2759"/>
<protein>
    <submittedName>
        <fullName evidence="1">TBC1 domain family member 5 homolog A-like</fullName>
    </submittedName>
</protein>
<comment type="caution">
    <text evidence="1">The sequence shown here is derived from an EMBL/GenBank/DDBJ whole genome shotgun (WGS) entry which is preliminary data.</text>
</comment>
<evidence type="ECO:0000313" key="2">
    <source>
        <dbReference type="Proteomes" id="UP000594638"/>
    </source>
</evidence>
<reference evidence="1 2" key="1">
    <citation type="submission" date="2019-12" db="EMBL/GenBank/DDBJ databases">
        <authorList>
            <person name="Alioto T."/>
            <person name="Alioto T."/>
            <person name="Gomez Garrido J."/>
        </authorList>
    </citation>
    <scope>NUCLEOTIDE SEQUENCE [LARGE SCALE GENOMIC DNA]</scope>
</reference>
<dbReference type="Proteomes" id="UP000594638">
    <property type="component" value="Unassembled WGS sequence"/>
</dbReference>
<dbReference type="Gramene" id="OE9A032621T1">
    <property type="protein sequence ID" value="OE9A032621C1"/>
    <property type="gene ID" value="OE9A032621"/>
</dbReference>
<dbReference type="AlphaFoldDB" id="A0A8S0PCU1"/>
<gene>
    <name evidence="1" type="ORF">OLEA9_A032621</name>
</gene>
<evidence type="ECO:0000313" key="1">
    <source>
        <dbReference type="EMBL" id="CAA2938161.1"/>
    </source>
</evidence>
<sequence>MKERKILSATLQWLWKFGKNESEETSEEAAASEDGKAFCSQNGQNNVADSIADGCDTSSAETVDHNFMVSFRNLGLTMLGNIQAIESVFQQDPSQMRPLENLSKTSFMGKGQATAMTALKELRKISNLLSQM</sequence>
<organism evidence="1 2">
    <name type="scientific">Olea europaea subsp. europaea</name>
    <dbReference type="NCBI Taxonomy" id="158383"/>
    <lineage>
        <taxon>Eukaryota</taxon>
        <taxon>Viridiplantae</taxon>
        <taxon>Streptophyta</taxon>
        <taxon>Embryophyta</taxon>
        <taxon>Tracheophyta</taxon>
        <taxon>Spermatophyta</taxon>
        <taxon>Magnoliopsida</taxon>
        <taxon>eudicotyledons</taxon>
        <taxon>Gunneridae</taxon>
        <taxon>Pentapetalae</taxon>
        <taxon>asterids</taxon>
        <taxon>lamiids</taxon>
        <taxon>Lamiales</taxon>
        <taxon>Oleaceae</taxon>
        <taxon>Oleeae</taxon>
        <taxon>Olea</taxon>
    </lineage>
</organism>
<dbReference type="EMBL" id="CACTIH010000032">
    <property type="protein sequence ID" value="CAA2938161.1"/>
    <property type="molecule type" value="Genomic_DNA"/>
</dbReference>
<accession>A0A8S0PCU1</accession>
<name>A0A8S0PCU1_OLEEU</name>
<proteinExistence type="predicted"/>